<dbReference type="PRINTS" id="PR00379">
    <property type="entry name" value="INTEIN"/>
</dbReference>
<evidence type="ECO:0000313" key="2">
    <source>
        <dbReference type="EMBL" id="PIR85572.1"/>
    </source>
</evidence>
<dbReference type="Pfam" id="PF14528">
    <property type="entry name" value="LAGLIDADG_3"/>
    <property type="match status" value="1"/>
</dbReference>
<comment type="caution">
    <text evidence="2">The sequence shown here is derived from an EMBL/GenBank/DDBJ whole genome shotgun (WGS) entry which is preliminary data.</text>
</comment>
<dbReference type="InterPro" id="IPR006142">
    <property type="entry name" value="INTEIN"/>
</dbReference>
<dbReference type="InterPro" id="IPR004042">
    <property type="entry name" value="Intein_endonuc_central"/>
</dbReference>
<dbReference type="Gene3D" id="3.10.28.10">
    <property type="entry name" value="Homing endonucleases"/>
    <property type="match status" value="1"/>
</dbReference>
<dbReference type="GO" id="GO:0004519">
    <property type="term" value="F:endonuclease activity"/>
    <property type="evidence" value="ECO:0007669"/>
    <property type="project" value="InterPro"/>
</dbReference>
<dbReference type="InterPro" id="IPR004860">
    <property type="entry name" value="LAGLIDADG_dom"/>
</dbReference>
<organism evidence="2 3">
    <name type="scientific">Candidatus Kaiserbacteria bacterium CG10_big_fil_rev_8_21_14_0_10_44_10</name>
    <dbReference type="NCBI Taxonomy" id="1974606"/>
    <lineage>
        <taxon>Bacteria</taxon>
        <taxon>Candidatus Kaiseribacteriota</taxon>
    </lineage>
</organism>
<evidence type="ECO:0000259" key="1">
    <source>
        <dbReference type="PROSITE" id="PS50819"/>
    </source>
</evidence>
<dbReference type="EMBL" id="PFBG01000040">
    <property type="protein sequence ID" value="PIR85572.1"/>
    <property type="molecule type" value="Genomic_DNA"/>
</dbReference>
<dbReference type="SUPFAM" id="SSF55608">
    <property type="entry name" value="Homing endonucleases"/>
    <property type="match status" value="1"/>
</dbReference>
<dbReference type="Proteomes" id="UP000229612">
    <property type="component" value="Unassembled WGS sequence"/>
</dbReference>
<dbReference type="GO" id="GO:0016539">
    <property type="term" value="P:intein-mediated protein splicing"/>
    <property type="evidence" value="ECO:0007669"/>
    <property type="project" value="InterPro"/>
</dbReference>
<protein>
    <recommendedName>
        <fullName evidence="1">DOD-type homing endonuclease domain-containing protein</fullName>
    </recommendedName>
</protein>
<accession>A0A2H0UGP5</accession>
<reference evidence="3" key="1">
    <citation type="submission" date="2017-09" db="EMBL/GenBank/DDBJ databases">
        <title>Depth-based differentiation of microbial function through sediment-hosted aquifers and enrichment of novel symbionts in the deep terrestrial subsurface.</title>
        <authorList>
            <person name="Probst A.J."/>
            <person name="Ladd B."/>
            <person name="Jarett J.K."/>
            <person name="Geller-Mcgrath D.E."/>
            <person name="Sieber C.M.K."/>
            <person name="Emerson J.B."/>
            <person name="Anantharaman K."/>
            <person name="Thomas B.C."/>
            <person name="Malmstrom R."/>
            <person name="Stieglmeier M."/>
            <person name="Klingl A."/>
            <person name="Woyke T."/>
            <person name="Ryan C.M."/>
            <person name="Banfield J.F."/>
        </authorList>
    </citation>
    <scope>NUCLEOTIDE SEQUENCE [LARGE SCALE GENOMIC DNA]</scope>
</reference>
<dbReference type="PROSITE" id="PS50819">
    <property type="entry name" value="INTEIN_ENDONUCLEASE"/>
    <property type="match status" value="1"/>
</dbReference>
<sequence length="223" mass="25058">MSVQKKVNQNFFKEWTSEMAYVLGFFAADGNMVKSARGGHYFAFYGADREILVKMQEVMESNHKLSKRSSSTGSVYRFQVGSKLMYEDLLGLGFSGNKASRMTAPTVPHHLIGDFVRGYFDGDGNVWVGTINNKRATPTRVIQVSFTSGSRAFLIGLHLLLRQVGIKGGCIYSSKSANFSRLQLSVNDALKLAEIMYNDGPKLFLKRKKLRFEQFKEKRAVVV</sequence>
<proteinExistence type="predicted"/>
<dbReference type="InterPro" id="IPR027434">
    <property type="entry name" value="Homing_endonucl"/>
</dbReference>
<evidence type="ECO:0000313" key="3">
    <source>
        <dbReference type="Proteomes" id="UP000229612"/>
    </source>
</evidence>
<feature type="domain" description="DOD-type homing endonuclease" evidence="1">
    <location>
        <begin position="22"/>
        <end position="166"/>
    </location>
</feature>
<gene>
    <name evidence="2" type="ORF">COU14_03560</name>
</gene>
<dbReference type="AlphaFoldDB" id="A0A2H0UGP5"/>
<name>A0A2H0UGP5_9BACT</name>